<evidence type="ECO:0000313" key="1">
    <source>
        <dbReference type="EMBL" id="RFZ76409.1"/>
    </source>
</evidence>
<dbReference type="EMBL" id="QOHO01000087">
    <property type="protein sequence ID" value="RFZ76409.1"/>
    <property type="molecule type" value="Genomic_DNA"/>
</dbReference>
<reference evidence="1 2" key="1">
    <citation type="submission" date="2018-07" db="EMBL/GenBank/DDBJ databases">
        <title>New species, Clostridium PI-S10-A1B.</title>
        <authorList>
            <person name="Krishna G."/>
            <person name="Summeta K."/>
            <person name="Shikha S."/>
            <person name="Prabhu P.B."/>
            <person name="Suresh K."/>
        </authorList>
    </citation>
    <scope>NUCLEOTIDE SEQUENCE [LARGE SCALE GENOMIC DNA]</scope>
    <source>
        <strain evidence="1 2">PI-S10-A1B</strain>
    </source>
</reference>
<sequence length="70" mass="8258">MVFDQNCLATYKGKNNPMGFIKGHIYEVIVEQKKHGCELSVYYDTTIGHDFVKEKIPYASEKSLQYFWEF</sequence>
<dbReference type="OrthoDB" id="2083556at2"/>
<protein>
    <submittedName>
        <fullName evidence="1">Uncharacterized protein</fullName>
    </submittedName>
</protein>
<dbReference type="RefSeq" id="WP_117419434.1">
    <property type="nucleotide sequence ID" value="NZ_QOHO01000087.1"/>
</dbReference>
<comment type="caution">
    <text evidence="1">The sequence shown here is derived from an EMBL/GenBank/DDBJ whole genome shotgun (WGS) entry which is preliminary data.</text>
</comment>
<dbReference type="AlphaFoldDB" id="A0A3E2N5Y3"/>
<gene>
    <name evidence="1" type="ORF">DS742_23740</name>
</gene>
<evidence type="ECO:0000313" key="2">
    <source>
        <dbReference type="Proteomes" id="UP000260680"/>
    </source>
</evidence>
<organism evidence="1 2">
    <name type="scientific">Lacrimispora amygdalina</name>
    <dbReference type="NCBI Taxonomy" id="253257"/>
    <lineage>
        <taxon>Bacteria</taxon>
        <taxon>Bacillati</taxon>
        <taxon>Bacillota</taxon>
        <taxon>Clostridia</taxon>
        <taxon>Lachnospirales</taxon>
        <taxon>Lachnospiraceae</taxon>
        <taxon>Lacrimispora</taxon>
    </lineage>
</organism>
<name>A0A3E2N5Y3_9FIRM</name>
<accession>A0A3E2N5Y3</accession>
<dbReference type="Proteomes" id="UP000260680">
    <property type="component" value="Unassembled WGS sequence"/>
</dbReference>
<proteinExistence type="predicted"/>